<dbReference type="Proteomes" id="UP000289152">
    <property type="component" value="Unassembled WGS sequence"/>
</dbReference>
<dbReference type="AlphaFoldDB" id="A0A4Q1BL32"/>
<dbReference type="VEuPathDB" id="FungiDB:TREMEDRAFT_66145"/>
<gene>
    <name evidence="1" type="ORF">M231_04229</name>
</gene>
<reference evidence="1 2" key="1">
    <citation type="submission" date="2016-06" db="EMBL/GenBank/DDBJ databases">
        <title>Evolution of pathogenesis and genome organization in the Tremellales.</title>
        <authorList>
            <person name="Cuomo C."/>
            <person name="Litvintseva A."/>
            <person name="Heitman J."/>
            <person name="Chen Y."/>
            <person name="Sun S."/>
            <person name="Springer D."/>
            <person name="Dromer F."/>
            <person name="Young S."/>
            <person name="Zeng Q."/>
            <person name="Chapman S."/>
            <person name="Gujja S."/>
            <person name="Saif S."/>
            <person name="Birren B."/>
        </authorList>
    </citation>
    <scope>NUCLEOTIDE SEQUENCE [LARGE SCALE GENOMIC DNA]</scope>
    <source>
        <strain evidence="1 2">ATCC 28783</strain>
    </source>
</reference>
<keyword evidence="2" id="KW-1185">Reference proteome</keyword>
<evidence type="ECO:0000313" key="1">
    <source>
        <dbReference type="EMBL" id="RXK38464.1"/>
    </source>
</evidence>
<sequence length="186" mass="20861">MTSRQTVIYSHFDMEDFFTQDWIIEQLRRMTISAVRSALNTINDLPSTASPLYLVEAEYSQDPGKLFTDHPDLSDSVPIGIILTSNQRFVARNPPVGLYAASTSQQQTKTGLKESMVEQFQVVSNDGRSTIPIELDLPIGKTWVSMVSPTVWWAVYSKENLSLEFVPGHWVFESDISPGSSSAPWD</sequence>
<proteinExistence type="predicted"/>
<accession>A0A4Q1BL32</accession>
<dbReference type="InParanoid" id="A0A4Q1BL32"/>
<name>A0A4Q1BL32_TREME</name>
<comment type="caution">
    <text evidence="1">The sequence shown here is derived from an EMBL/GenBank/DDBJ whole genome shotgun (WGS) entry which is preliminary data.</text>
</comment>
<organism evidence="1 2">
    <name type="scientific">Tremella mesenterica</name>
    <name type="common">Jelly fungus</name>
    <dbReference type="NCBI Taxonomy" id="5217"/>
    <lineage>
        <taxon>Eukaryota</taxon>
        <taxon>Fungi</taxon>
        <taxon>Dikarya</taxon>
        <taxon>Basidiomycota</taxon>
        <taxon>Agaricomycotina</taxon>
        <taxon>Tremellomycetes</taxon>
        <taxon>Tremellales</taxon>
        <taxon>Tremellaceae</taxon>
        <taxon>Tremella</taxon>
    </lineage>
</organism>
<dbReference type="EMBL" id="SDIL01000047">
    <property type="protein sequence ID" value="RXK38464.1"/>
    <property type="molecule type" value="Genomic_DNA"/>
</dbReference>
<evidence type="ECO:0000313" key="2">
    <source>
        <dbReference type="Proteomes" id="UP000289152"/>
    </source>
</evidence>
<protein>
    <submittedName>
        <fullName evidence="1">Uncharacterized protein</fullName>
    </submittedName>
</protein>